<dbReference type="CDD" id="cd06170">
    <property type="entry name" value="LuxR_C_like"/>
    <property type="match status" value="1"/>
</dbReference>
<dbReference type="PROSITE" id="PS50110">
    <property type="entry name" value="RESPONSE_REGULATORY"/>
    <property type="match status" value="1"/>
</dbReference>
<dbReference type="InterPro" id="IPR011006">
    <property type="entry name" value="CheY-like_superfamily"/>
</dbReference>
<evidence type="ECO:0000259" key="7">
    <source>
        <dbReference type="PROSITE" id="PS50110"/>
    </source>
</evidence>
<dbReference type="AlphaFoldDB" id="A0A1H1SYD7"/>
<dbReference type="Proteomes" id="UP000198983">
    <property type="component" value="Chromosome I"/>
</dbReference>
<dbReference type="InterPro" id="IPR001789">
    <property type="entry name" value="Sig_transdc_resp-reg_receiver"/>
</dbReference>
<name>A0A1H1SYD7_9ACTN</name>
<organism evidence="8 9">
    <name type="scientific">Actinopolymorpha singaporensis</name>
    <dbReference type="NCBI Taxonomy" id="117157"/>
    <lineage>
        <taxon>Bacteria</taxon>
        <taxon>Bacillati</taxon>
        <taxon>Actinomycetota</taxon>
        <taxon>Actinomycetes</taxon>
        <taxon>Propionibacteriales</taxon>
        <taxon>Actinopolymorphaceae</taxon>
        <taxon>Actinopolymorpha</taxon>
    </lineage>
</organism>
<evidence type="ECO:0000313" key="8">
    <source>
        <dbReference type="EMBL" id="SDS52833.1"/>
    </source>
</evidence>
<dbReference type="PRINTS" id="PR00038">
    <property type="entry name" value="HTHLUXR"/>
</dbReference>
<dbReference type="GO" id="GO:0003677">
    <property type="term" value="F:DNA binding"/>
    <property type="evidence" value="ECO:0007669"/>
    <property type="project" value="UniProtKB-KW"/>
</dbReference>
<dbReference type="InterPro" id="IPR039420">
    <property type="entry name" value="WalR-like"/>
</dbReference>
<dbReference type="PROSITE" id="PS50043">
    <property type="entry name" value="HTH_LUXR_2"/>
    <property type="match status" value="1"/>
</dbReference>
<feature type="modified residue" description="4-aspartylphosphate" evidence="5">
    <location>
        <position position="62"/>
    </location>
</feature>
<reference evidence="8 9" key="1">
    <citation type="submission" date="2016-10" db="EMBL/GenBank/DDBJ databases">
        <authorList>
            <person name="de Groot N.N."/>
        </authorList>
    </citation>
    <scope>NUCLEOTIDE SEQUENCE [LARGE SCALE GENOMIC DNA]</scope>
    <source>
        <strain evidence="8 9">DSM 22024</strain>
    </source>
</reference>
<accession>A0A1H1SYD7</accession>
<dbReference type="OrthoDB" id="3526503at2"/>
<proteinExistence type="predicted"/>
<dbReference type="SMART" id="SM00448">
    <property type="entry name" value="REC"/>
    <property type="match status" value="1"/>
</dbReference>
<keyword evidence="3 8" id="KW-0238">DNA-binding</keyword>
<dbReference type="GO" id="GO:0006355">
    <property type="term" value="P:regulation of DNA-templated transcription"/>
    <property type="evidence" value="ECO:0007669"/>
    <property type="project" value="InterPro"/>
</dbReference>
<dbReference type="Gene3D" id="3.40.50.2300">
    <property type="match status" value="1"/>
</dbReference>
<evidence type="ECO:0000256" key="1">
    <source>
        <dbReference type="ARBA" id="ARBA00022553"/>
    </source>
</evidence>
<evidence type="ECO:0000256" key="4">
    <source>
        <dbReference type="ARBA" id="ARBA00023163"/>
    </source>
</evidence>
<evidence type="ECO:0000256" key="3">
    <source>
        <dbReference type="ARBA" id="ARBA00023125"/>
    </source>
</evidence>
<evidence type="ECO:0000259" key="6">
    <source>
        <dbReference type="PROSITE" id="PS50043"/>
    </source>
</evidence>
<evidence type="ECO:0000313" key="9">
    <source>
        <dbReference type="Proteomes" id="UP000198983"/>
    </source>
</evidence>
<dbReference type="RefSeq" id="WP_092654197.1">
    <property type="nucleotide sequence ID" value="NZ_LT629732.1"/>
</dbReference>
<feature type="domain" description="HTH luxR-type" evidence="6">
    <location>
        <begin position="155"/>
        <end position="220"/>
    </location>
</feature>
<dbReference type="PANTHER" id="PTHR43214">
    <property type="entry name" value="TWO-COMPONENT RESPONSE REGULATOR"/>
    <property type="match status" value="1"/>
</dbReference>
<feature type="domain" description="Response regulatory" evidence="7">
    <location>
        <begin position="11"/>
        <end position="127"/>
    </location>
</feature>
<dbReference type="CDD" id="cd17535">
    <property type="entry name" value="REC_NarL-like"/>
    <property type="match status" value="1"/>
</dbReference>
<dbReference type="SMART" id="SM00421">
    <property type="entry name" value="HTH_LUXR"/>
    <property type="match status" value="1"/>
</dbReference>
<keyword evidence="1 5" id="KW-0597">Phosphoprotein</keyword>
<evidence type="ECO:0000256" key="2">
    <source>
        <dbReference type="ARBA" id="ARBA00023015"/>
    </source>
</evidence>
<dbReference type="Pfam" id="PF00196">
    <property type="entry name" value="GerE"/>
    <property type="match status" value="1"/>
</dbReference>
<gene>
    <name evidence="8" type="ORF">SAMN04489717_2979</name>
</gene>
<keyword evidence="9" id="KW-1185">Reference proteome</keyword>
<keyword evidence="2" id="KW-0805">Transcription regulation</keyword>
<dbReference type="SUPFAM" id="SSF52172">
    <property type="entry name" value="CheY-like"/>
    <property type="match status" value="1"/>
</dbReference>
<dbReference type="InterPro" id="IPR000792">
    <property type="entry name" value="Tscrpt_reg_LuxR_C"/>
</dbReference>
<dbReference type="GO" id="GO:0000160">
    <property type="term" value="P:phosphorelay signal transduction system"/>
    <property type="evidence" value="ECO:0007669"/>
    <property type="project" value="InterPro"/>
</dbReference>
<dbReference type="InterPro" id="IPR058245">
    <property type="entry name" value="NreC/VraR/RcsB-like_REC"/>
</dbReference>
<dbReference type="PANTHER" id="PTHR43214:SF24">
    <property type="entry name" value="TRANSCRIPTIONAL REGULATORY PROTEIN NARL-RELATED"/>
    <property type="match status" value="1"/>
</dbReference>
<dbReference type="STRING" id="117157.SAMN04489717_2979"/>
<dbReference type="EMBL" id="LT629732">
    <property type="protein sequence ID" value="SDS52833.1"/>
    <property type="molecule type" value="Genomic_DNA"/>
</dbReference>
<keyword evidence="4" id="KW-0804">Transcription</keyword>
<sequence length="234" mass="24996">MTTEPNSGPVQVLIVEDHQVVAEGLCALLDDHPGLHVQGWAPTVADATRSAEQERVDVAVLDFWLPDGSGVDAAAGIRRHRPEAAVVFVSADDSDQAMIAAIEAGASGYLIKTASGEEIVDAILRAAAGEMLIPASRLHELLTRSREATRERSDRAQALASLTTREREILAMMSKGLDNREISARLNIAYPTVRSHVRKVLEKLGARSKLEAVVKAAAAEEPEGSHVEDESPAG</sequence>
<protein>
    <submittedName>
        <fullName evidence="8">DNA-binding response regulator, NarL/FixJ family, contains REC and HTH domains</fullName>
    </submittedName>
</protein>
<dbReference type="Pfam" id="PF00072">
    <property type="entry name" value="Response_reg"/>
    <property type="match status" value="1"/>
</dbReference>
<evidence type="ECO:0000256" key="5">
    <source>
        <dbReference type="PROSITE-ProRule" id="PRU00169"/>
    </source>
</evidence>